<gene>
    <name evidence="1" type="ORF">DFH94DRAFT_842239</name>
</gene>
<reference evidence="1" key="2">
    <citation type="journal article" date="2020" name="Nat. Commun.">
        <title>Large-scale genome sequencing of mycorrhizal fungi provides insights into the early evolution of symbiotic traits.</title>
        <authorList>
            <person name="Miyauchi S."/>
            <person name="Kiss E."/>
            <person name="Kuo A."/>
            <person name="Drula E."/>
            <person name="Kohler A."/>
            <person name="Sanchez-Garcia M."/>
            <person name="Morin E."/>
            <person name="Andreopoulos B."/>
            <person name="Barry K.W."/>
            <person name="Bonito G."/>
            <person name="Buee M."/>
            <person name="Carver A."/>
            <person name="Chen C."/>
            <person name="Cichocki N."/>
            <person name="Clum A."/>
            <person name="Culley D."/>
            <person name="Crous P.W."/>
            <person name="Fauchery L."/>
            <person name="Girlanda M."/>
            <person name="Hayes R.D."/>
            <person name="Keri Z."/>
            <person name="LaButti K."/>
            <person name="Lipzen A."/>
            <person name="Lombard V."/>
            <person name="Magnuson J."/>
            <person name="Maillard F."/>
            <person name="Murat C."/>
            <person name="Nolan M."/>
            <person name="Ohm R.A."/>
            <person name="Pangilinan J."/>
            <person name="Pereira M.F."/>
            <person name="Perotto S."/>
            <person name="Peter M."/>
            <person name="Pfister S."/>
            <person name="Riley R."/>
            <person name="Sitrit Y."/>
            <person name="Stielow J.B."/>
            <person name="Szollosi G."/>
            <person name="Zifcakova L."/>
            <person name="Stursova M."/>
            <person name="Spatafora J.W."/>
            <person name="Tedersoo L."/>
            <person name="Vaario L.M."/>
            <person name="Yamada A."/>
            <person name="Yan M."/>
            <person name="Wang P."/>
            <person name="Xu J."/>
            <person name="Bruns T."/>
            <person name="Baldrian P."/>
            <person name="Vilgalys R."/>
            <person name="Dunand C."/>
            <person name="Henrissat B."/>
            <person name="Grigoriev I.V."/>
            <person name="Hibbett D."/>
            <person name="Nagy L.G."/>
            <person name="Martin F.M."/>
        </authorList>
    </citation>
    <scope>NUCLEOTIDE SEQUENCE</scope>
    <source>
        <strain evidence="1">Prilba</strain>
    </source>
</reference>
<comment type="caution">
    <text evidence="1">The sequence shown here is derived from an EMBL/GenBank/DDBJ whole genome shotgun (WGS) entry which is preliminary data.</text>
</comment>
<protein>
    <submittedName>
        <fullName evidence="1">Uncharacterized protein</fullName>
    </submittedName>
</protein>
<dbReference type="AlphaFoldDB" id="A0A9P5N4U1"/>
<sequence length="165" mass="17867">MGWQVIISDGSRNAPPHSFSISRPHLLLGAVWALAWSFTDTRFPDDIARPSASALRRLLPPRTTHRQPLRIAPLVGTMRRILGFLEGKAVSFAGAPSNKARAALSNGDLPAGEKRMECGGEDEEGAQPVILVARVWVEECMGDAQAIESFATHVGRKMREATKAG</sequence>
<proteinExistence type="predicted"/>
<organism evidence="1 2">
    <name type="scientific">Russula ochroleuca</name>
    <dbReference type="NCBI Taxonomy" id="152965"/>
    <lineage>
        <taxon>Eukaryota</taxon>
        <taxon>Fungi</taxon>
        <taxon>Dikarya</taxon>
        <taxon>Basidiomycota</taxon>
        <taxon>Agaricomycotina</taxon>
        <taxon>Agaricomycetes</taxon>
        <taxon>Russulales</taxon>
        <taxon>Russulaceae</taxon>
        <taxon>Russula</taxon>
    </lineage>
</organism>
<evidence type="ECO:0000313" key="1">
    <source>
        <dbReference type="EMBL" id="KAF8486294.1"/>
    </source>
</evidence>
<dbReference type="EMBL" id="WHVB01000002">
    <property type="protein sequence ID" value="KAF8486294.1"/>
    <property type="molecule type" value="Genomic_DNA"/>
</dbReference>
<dbReference type="Proteomes" id="UP000759537">
    <property type="component" value="Unassembled WGS sequence"/>
</dbReference>
<accession>A0A9P5N4U1</accession>
<name>A0A9P5N4U1_9AGAM</name>
<reference evidence="1" key="1">
    <citation type="submission" date="2019-10" db="EMBL/GenBank/DDBJ databases">
        <authorList>
            <consortium name="DOE Joint Genome Institute"/>
            <person name="Kuo A."/>
            <person name="Miyauchi S."/>
            <person name="Kiss E."/>
            <person name="Drula E."/>
            <person name="Kohler A."/>
            <person name="Sanchez-Garcia M."/>
            <person name="Andreopoulos B."/>
            <person name="Barry K.W."/>
            <person name="Bonito G."/>
            <person name="Buee M."/>
            <person name="Carver A."/>
            <person name="Chen C."/>
            <person name="Cichocki N."/>
            <person name="Clum A."/>
            <person name="Culley D."/>
            <person name="Crous P.W."/>
            <person name="Fauchery L."/>
            <person name="Girlanda M."/>
            <person name="Hayes R."/>
            <person name="Keri Z."/>
            <person name="LaButti K."/>
            <person name="Lipzen A."/>
            <person name="Lombard V."/>
            <person name="Magnuson J."/>
            <person name="Maillard F."/>
            <person name="Morin E."/>
            <person name="Murat C."/>
            <person name="Nolan M."/>
            <person name="Ohm R."/>
            <person name="Pangilinan J."/>
            <person name="Pereira M."/>
            <person name="Perotto S."/>
            <person name="Peter M."/>
            <person name="Riley R."/>
            <person name="Sitrit Y."/>
            <person name="Stielow B."/>
            <person name="Szollosi G."/>
            <person name="Zifcakova L."/>
            <person name="Stursova M."/>
            <person name="Spatafora J.W."/>
            <person name="Tedersoo L."/>
            <person name="Vaario L.-M."/>
            <person name="Yamada A."/>
            <person name="Yan M."/>
            <person name="Wang P."/>
            <person name="Xu J."/>
            <person name="Bruns T."/>
            <person name="Baldrian P."/>
            <person name="Vilgalys R."/>
            <person name="Henrissat B."/>
            <person name="Grigoriev I.V."/>
            <person name="Hibbett D."/>
            <person name="Nagy L.G."/>
            <person name="Martin F.M."/>
        </authorList>
    </citation>
    <scope>NUCLEOTIDE SEQUENCE</scope>
    <source>
        <strain evidence="1">Prilba</strain>
    </source>
</reference>
<keyword evidence="2" id="KW-1185">Reference proteome</keyword>
<dbReference type="OrthoDB" id="514248at2759"/>
<evidence type="ECO:0000313" key="2">
    <source>
        <dbReference type="Proteomes" id="UP000759537"/>
    </source>
</evidence>